<evidence type="ECO:0000313" key="3">
    <source>
        <dbReference type="EMBL" id="UWZ34602.1"/>
    </source>
</evidence>
<dbReference type="InterPro" id="IPR011050">
    <property type="entry name" value="Pectin_lyase_fold/virulence"/>
</dbReference>
<dbReference type="Gene3D" id="2.160.20.10">
    <property type="entry name" value="Single-stranded right-handed beta-helix, Pectin lyase-like"/>
    <property type="match status" value="1"/>
</dbReference>
<dbReference type="EMBL" id="CP073721">
    <property type="protein sequence ID" value="UWZ34602.1"/>
    <property type="molecule type" value="Genomic_DNA"/>
</dbReference>
<reference evidence="3" key="1">
    <citation type="submission" date="2021-04" db="EMBL/GenBank/DDBJ databases">
        <title>Biosynthetic gene clusters of Dactylosporangioum roseum.</title>
        <authorList>
            <person name="Hartkoorn R.C."/>
            <person name="Beaudoing E."/>
            <person name="Hot D."/>
            <person name="Moureu S."/>
        </authorList>
    </citation>
    <scope>NUCLEOTIDE SEQUENCE</scope>
    <source>
        <strain evidence="3">NRRL B-16295</strain>
    </source>
</reference>
<dbReference type="Proteomes" id="UP001058271">
    <property type="component" value="Chromosome"/>
</dbReference>
<keyword evidence="2" id="KW-0472">Membrane</keyword>
<keyword evidence="2" id="KW-0812">Transmembrane</keyword>
<accession>A0ABY5Z175</accession>
<proteinExistence type="predicted"/>
<gene>
    <name evidence="3" type="ORF">Drose_25685</name>
</gene>
<evidence type="ECO:0000313" key="4">
    <source>
        <dbReference type="Proteomes" id="UP001058271"/>
    </source>
</evidence>
<organism evidence="3 4">
    <name type="scientific">Dactylosporangium roseum</name>
    <dbReference type="NCBI Taxonomy" id="47989"/>
    <lineage>
        <taxon>Bacteria</taxon>
        <taxon>Bacillati</taxon>
        <taxon>Actinomycetota</taxon>
        <taxon>Actinomycetes</taxon>
        <taxon>Micromonosporales</taxon>
        <taxon>Micromonosporaceae</taxon>
        <taxon>Dactylosporangium</taxon>
    </lineage>
</organism>
<feature type="transmembrane region" description="Helical" evidence="2">
    <location>
        <begin position="71"/>
        <end position="92"/>
    </location>
</feature>
<evidence type="ECO:0000256" key="2">
    <source>
        <dbReference type="SAM" id="Phobius"/>
    </source>
</evidence>
<dbReference type="SUPFAM" id="SSF51126">
    <property type="entry name" value="Pectin lyase-like"/>
    <property type="match status" value="1"/>
</dbReference>
<protein>
    <submittedName>
        <fullName evidence="3">Right-handed parallel beta-helix repeat-containing protein</fullName>
    </submittedName>
</protein>
<keyword evidence="4" id="KW-1185">Reference proteome</keyword>
<name>A0ABY5Z175_9ACTN</name>
<keyword evidence="2" id="KW-1133">Transmembrane helix</keyword>
<dbReference type="InterPro" id="IPR012334">
    <property type="entry name" value="Pectin_lyas_fold"/>
</dbReference>
<feature type="compositionally biased region" description="Low complexity" evidence="1">
    <location>
        <begin position="108"/>
        <end position="136"/>
    </location>
</feature>
<sequence length="393" mass="41358">MRRSARSRRACPAAVTRCNECWPTSPSTSGGRNRAMPDPDFTTLRRELEARAQQPPFQAIRVRRRRRTQRLAMLAVAVATVAATTSTTLMLGQSANLDPAHRGDRSRPTASAPTPGGTATPTSGPSASTSARPSSTHQPPTAPTGGAGACVLPAYPTAACAGVPADTALTAVDGDLTIDVPNTVVDRKNIRGCVNVRAPGVVIRRSKVSCANFIAIASFAGAYTGTGLLIEDTEIDCRSTRGTAVGDTNFTARRVNVHGCENGFDVDTDVVIADSYIHDLYNSAEAGTDGIQFAIGRNVTVTHNTIYANGGTSAIITHPTTTTNVVISDNLLAGGAYTLYCPRDSSTNLQVVNNHFSRKFHPAVGAYGPWTNCEKAAKNHGNVYDDTGTPLAF</sequence>
<dbReference type="RefSeq" id="WP_260723925.1">
    <property type="nucleotide sequence ID" value="NZ_BAAABS010000018.1"/>
</dbReference>
<feature type="region of interest" description="Disordered" evidence="1">
    <location>
        <begin position="92"/>
        <end position="144"/>
    </location>
</feature>
<evidence type="ECO:0000256" key="1">
    <source>
        <dbReference type="SAM" id="MobiDB-lite"/>
    </source>
</evidence>